<keyword evidence="3" id="KW-1185">Reference proteome</keyword>
<protein>
    <submittedName>
        <fullName evidence="2">Hypothetical_protein</fullName>
    </submittedName>
</protein>
<gene>
    <name evidence="2" type="ORF">HINF_LOCUS25792</name>
    <name evidence="1" type="ORF">HINF_LOCUS28421</name>
</gene>
<reference evidence="1" key="1">
    <citation type="submission" date="2023-06" db="EMBL/GenBank/DDBJ databases">
        <authorList>
            <person name="Kurt Z."/>
        </authorList>
    </citation>
    <scope>NUCLEOTIDE SEQUENCE</scope>
</reference>
<sequence length="327" mass="37782">MNCVVAYFDDKLGPRIVFSSIPDDYNNFNLAYCLLPPGCHFCTEDSFFTSYEGNFYYAQLFQIPSDAQRPQRTYSVSISSPIFEKVLHFSVKVTELALTLENYLLRSNCDHLNIHVNPISIQSLSYSVCAITSFLADSFSLLKLLLLSKHKVLILIKNPLSQIMHEAVSIFLQSSVSKHQITFFGLVGVLNKISQPGLAVSVDQSVIQSFDFVFTEENIRLQRVKTNIYCKRGEEKTFKTLQNGKCKQNRKKFLGRKQQNTQRRRFRERDGFFGQNRCVFEGTVGMSSDILDAQLWVEGGSNWCQFSQWVIKQKCPFQFKICWWQRE</sequence>
<evidence type="ECO:0000313" key="3">
    <source>
        <dbReference type="Proteomes" id="UP001642409"/>
    </source>
</evidence>
<accession>A0AA86PLK6</accession>
<dbReference type="EMBL" id="CATOUU010000681">
    <property type="protein sequence ID" value="CAI9940776.1"/>
    <property type="molecule type" value="Genomic_DNA"/>
</dbReference>
<evidence type="ECO:0000313" key="2">
    <source>
        <dbReference type="EMBL" id="CAL6017024.1"/>
    </source>
</evidence>
<dbReference type="Proteomes" id="UP001642409">
    <property type="component" value="Unassembled WGS sequence"/>
</dbReference>
<evidence type="ECO:0000313" key="1">
    <source>
        <dbReference type="EMBL" id="CAI9940776.1"/>
    </source>
</evidence>
<name>A0AA86PLK6_9EUKA</name>
<comment type="caution">
    <text evidence="1">The sequence shown here is derived from an EMBL/GenBank/DDBJ whole genome shotgun (WGS) entry which is preliminary data.</text>
</comment>
<organism evidence="1">
    <name type="scientific">Hexamita inflata</name>
    <dbReference type="NCBI Taxonomy" id="28002"/>
    <lineage>
        <taxon>Eukaryota</taxon>
        <taxon>Metamonada</taxon>
        <taxon>Diplomonadida</taxon>
        <taxon>Hexamitidae</taxon>
        <taxon>Hexamitinae</taxon>
        <taxon>Hexamita</taxon>
    </lineage>
</organism>
<reference evidence="2 3" key="2">
    <citation type="submission" date="2024-07" db="EMBL/GenBank/DDBJ databases">
        <authorList>
            <person name="Akdeniz Z."/>
        </authorList>
    </citation>
    <scope>NUCLEOTIDE SEQUENCE [LARGE SCALE GENOMIC DNA]</scope>
</reference>
<proteinExistence type="predicted"/>
<dbReference type="AlphaFoldDB" id="A0AA86PLK6"/>
<dbReference type="EMBL" id="CAXDID020000077">
    <property type="protein sequence ID" value="CAL6017024.1"/>
    <property type="molecule type" value="Genomic_DNA"/>
</dbReference>